<dbReference type="AlphaFoldDB" id="A0AAW1PGZ1"/>
<organism evidence="3 4">
    <name type="scientific">[Myrmecia] bisecta</name>
    <dbReference type="NCBI Taxonomy" id="41462"/>
    <lineage>
        <taxon>Eukaryota</taxon>
        <taxon>Viridiplantae</taxon>
        <taxon>Chlorophyta</taxon>
        <taxon>core chlorophytes</taxon>
        <taxon>Trebouxiophyceae</taxon>
        <taxon>Trebouxiales</taxon>
        <taxon>Trebouxiaceae</taxon>
        <taxon>Myrmecia</taxon>
    </lineage>
</organism>
<dbReference type="InterPro" id="IPR000467">
    <property type="entry name" value="G_patch_dom"/>
</dbReference>
<evidence type="ECO:0000256" key="1">
    <source>
        <dbReference type="SAM" id="MobiDB-lite"/>
    </source>
</evidence>
<feature type="region of interest" description="Disordered" evidence="1">
    <location>
        <begin position="201"/>
        <end position="226"/>
    </location>
</feature>
<dbReference type="Pfam" id="PF01585">
    <property type="entry name" value="G-patch"/>
    <property type="match status" value="1"/>
</dbReference>
<gene>
    <name evidence="3" type="ORF">WJX72_007944</name>
</gene>
<evidence type="ECO:0000313" key="3">
    <source>
        <dbReference type="EMBL" id="KAK9807748.1"/>
    </source>
</evidence>
<feature type="region of interest" description="Disordered" evidence="1">
    <location>
        <begin position="42"/>
        <end position="84"/>
    </location>
</feature>
<sequence length="226" mass="25034">MALVMSRYPEEFVHREEATTSGRGLAPEQFYRQVTGAHCRNHSWSLRTRDTEGSGKESSAEESQRVPQYGQHTARPGQQADLPTNNIGFKLLKQAGWREGTGLGAAEQGRLQPIQAWQQHGRAGIGVRLEAQPPQQHPLANNQPRPPKTTAGKKRKGLQPIPTVEDDPGVKLQRVRQVWQSEVDESAGKAIQAYIYRAFNDATGEPGPDDNPLLRNHKLSATNPLL</sequence>
<reference evidence="3 4" key="1">
    <citation type="journal article" date="2024" name="Nat. Commun.">
        <title>Phylogenomics reveals the evolutionary origins of lichenization in chlorophyte algae.</title>
        <authorList>
            <person name="Puginier C."/>
            <person name="Libourel C."/>
            <person name="Otte J."/>
            <person name="Skaloud P."/>
            <person name="Haon M."/>
            <person name="Grisel S."/>
            <person name="Petersen M."/>
            <person name="Berrin J.G."/>
            <person name="Delaux P.M."/>
            <person name="Dal Grande F."/>
            <person name="Keller J."/>
        </authorList>
    </citation>
    <scope>NUCLEOTIDE SEQUENCE [LARGE SCALE GENOMIC DNA]</scope>
    <source>
        <strain evidence="3 4">SAG 2043</strain>
    </source>
</reference>
<feature type="domain" description="G-patch" evidence="2">
    <location>
        <begin position="84"/>
        <end position="130"/>
    </location>
</feature>
<dbReference type="EMBL" id="JALJOR010000012">
    <property type="protein sequence ID" value="KAK9807748.1"/>
    <property type="molecule type" value="Genomic_DNA"/>
</dbReference>
<accession>A0AAW1PGZ1</accession>
<name>A0AAW1PGZ1_9CHLO</name>
<dbReference type="InterPro" id="IPR039146">
    <property type="entry name" value="GPANK1"/>
</dbReference>
<dbReference type="PROSITE" id="PS50174">
    <property type="entry name" value="G_PATCH"/>
    <property type="match status" value="1"/>
</dbReference>
<comment type="caution">
    <text evidence="3">The sequence shown here is derived from an EMBL/GenBank/DDBJ whole genome shotgun (WGS) entry which is preliminary data.</text>
</comment>
<dbReference type="GO" id="GO:0003676">
    <property type="term" value="F:nucleic acid binding"/>
    <property type="evidence" value="ECO:0007669"/>
    <property type="project" value="InterPro"/>
</dbReference>
<dbReference type="PANTHER" id="PTHR20923:SF1">
    <property type="entry name" value="G PATCH DOMAIN AND ANKYRIN REPEAT-CONTAINING PROTEIN 1"/>
    <property type="match status" value="1"/>
</dbReference>
<protein>
    <recommendedName>
        <fullName evidence="2">G-patch domain-containing protein</fullName>
    </recommendedName>
</protein>
<evidence type="ECO:0000313" key="4">
    <source>
        <dbReference type="Proteomes" id="UP001489004"/>
    </source>
</evidence>
<feature type="region of interest" description="Disordered" evidence="1">
    <location>
        <begin position="135"/>
        <end position="169"/>
    </location>
</feature>
<evidence type="ECO:0000259" key="2">
    <source>
        <dbReference type="PROSITE" id="PS50174"/>
    </source>
</evidence>
<dbReference type="Proteomes" id="UP001489004">
    <property type="component" value="Unassembled WGS sequence"/>
</dbReference>
<dbReference type="SMART" id="SM00443">
    <property type="entry name" value="G_patch"/>
    <property type="match status" value="1"/>
</dbReference>
<feature type="compositionally biased region" description="Basic and acidic residues" evidence="1">
    <location>
        <begin position="47"/>
        <end position="64"/>
    </location>
</feature>
<dbReference type="PANTHER" id="PTHR20923">
    <property type="entry name" value="BAT4 PROTEIN-RELATED"/>
    <property type="match status" value="1"/>
</dbReference>
<proteinExistence type="predicted"/>
<keyword evidence="4" id="KW-1185">Reference proteome</keyword>